<reference evidence="3 4" key="1">
    <citation type="submission" date="2018-11" db="EMBL/GenBank/DDBJ databases">
        <title>Genome assembly of Steccherinum ochraceum LE-BIN_3174, the white-rot fungus of the Steccherinaceae family (The Residual Polyporoid clade, Polyporales, Basidiomycota).</title>
        <authorList>
            <person name="Fedorova T.V."/>
            <person name="Glazunova O.A."/>
            <person name="Landesman E.O."/>
            <person name="Moiseenko K.V."/>
            <person name="Psurtseva N.V."/>
            <person name="Savinova O.S."/>
            <person name="Shakhova N.V."/>
            <person name="Tyazhelova T.V."/>
            <person name="Vasina D.V."/>
        </authorList>
    </citation>
    <scope>NUCLEOTIDE SEQUENCE [LARGE SCALE GENOMIC DNA]</scope>
    <source>
        <strain evidence="3 4">LE-BIN_3174</strain>
    </source>
</reference>
<evidence type="ECO:0000256" key="2">
    <source>
        <dbReference type="SAM" id="SignalP"/>
    </source>
</evidence>
<feature type="region of interest" description="Disordered" evidence="1">
    <location>
        <begin position="53"/>
        <end position="180"/>
    </location>
</feature>
<feature type="signal peptide" evidence="2">
    <location>
        <begin position="1"/>
        <end position="21"/>
    </location>
</feature>
<dbReference type="Proteomes" id="UP000292702">
    <property type="component" value="Unassembled WGS sequence"/>
</dbReference>
<comment type="caution">
    <text evidence="3">The sequence shown here is derived from an EMBL/GenBank/DDBJ whole genome shotgun (WGS) entry which is preliminary data.</text>
</comment>
<feature type="compositionally biased region" description="Low complexity" evidence="1">
    <location>
        <begin position="134"/>
        <end position="143"/>
    </location>
</feature>
<sequence length="196" mass="20613">MRTSSIFVAAFVTLVASPAIAAPFFVPAGQLSARGGTGNAVYSARPYWKERREQAWQNVPSPDAAQPSPTDSSAAGGPPPAPSPATPGSGSPSLPPFTIGVDHMPNYAAPQQSGGTQQPAPTPTSQPDGQSDDSNPSPQATQPPNQPPQSHDSHPHPGHHWGRPAWGSHHGDHRGGHHKRELLELLVRALENEQEN</sequence>
<dbReference type="AlphaFoldDB" id="A0A4R0R7X5"/>
<organism evidence="3 4">
    <name type="scientific">Steccherinum ochraceum</name>
    <dbReference type="NCBI Taxonomy" id="92696"/>
    <lineage>
        <taxon>Eukaryota</taxon>
        <taxon>Fungi</taxon>
        <taxon>Dikarya</taxon>
        <taxon>Basidiomycota</taxon>
        <taxon>Agaricomycotina</taxon>
        <taxon>Agaricomycetes</taxon>
        <taxon>Polyporales</taxon>
        <taxon>Steccherinaceae</taxon>
        <taxon>Steccherinum</taxon>
    </lineage>
</organism>
<gene>
    <name evidence="3" type="ORF">EIP91_006760</name>
</gene>
<name>A0A4R0R7X5_9APHY</name>
<feature type="chain" id="PRO_5020503941" evidence="2">
    <location>
        <begin position="22"/>
        <end position="196"/>
    </location>
</feature>
<feature type="compositionally biased region" description="Low complexity" evidence="1">
    <location>
        <begin position="108"/>
        <end position="127"/>
    </location>
</feature>
<keyword evidence="2" id="KW-0732">Signal</keyword>
<proteinExistence type="predicted"/>
<dbReference type="EMBL" id="RWJN01000363">
    <property type="protein sequence ID" value="TCD62533.1"/>
    <property type="molecule type" value="Genomic_DNA"/>
</dbReference>
<protein>
    <submittedName>
        <fullName evidence="3">Uncharacterized protein</fullName>
    </submittedName>
</protein>
<keyword evidence="4" id="KW-1185">Reference proteome</keyword>
<feature type="compositionally biased region" description="Low complexity" evidence="1">
    <location>
        <begin position="67"/>
        <end position="76"/>
    </location>
</feature>
<evidence type="ECO:0000313" key="3">
    <source>
        <dbReference type="EMBL" id="TCD62533.1"/>
    </source>
</evidence>
<accession>A0A4R0R7X5</accession>
<evidence type="ECO:0000256" key="1">
    <source>
        <dbReference type="SAM" id="MobiDB-lite"/>
    </source>
</evidence>
<evidence type="ECO:0000313" key="4">
    <source>
        <dbReference type="Proteomes" id="UP000292702"/>
    </source>
</evidence>